<sequence length="119" mass="13182">MISLGIFHTTRRYVESLYNTLAIPATTPGFHHQGAKRKPVSIIISMDMFRGNSVIAMMPHSIMRKTKPAMAGKMPAWYKLSLTFFHVGITSHPKLNHTIREAPLALGKHASDPSGPAFL</sequence>
<evidence type="ECO:0000313" key="2">
    <source>
        <dbReference type="Proteomes" id="UP000054559"/>
    </source>
</evidence>
<gene>
    <name evidence="1" type="ORF">CISG_02152</name>
</gene>
<evidence type="ECO:0000313" key="1">
    <source>
        <dbReference type="EMBL" id="KMU80301.1"/>
    </source>
</evidence>
<dbReference type="Proteomes" id="UP000054559">
    <property type="component" value="Unassembled WGS sequence"/>
</dbReference>
<dbReference type="EMBL" id="DS268124">
    <property type="protein sequence ID" value="KMU80301.1"/>
    <property type="molecule type" value="Genomic_DNA"/>
</dbReference>
<accession>A0A0J8R654</accession>
<proteinExistence type="predicted"/>
<dbReference type="AlphaFoldDB" id="A0A0J8R654"/>
<organism evidence="1 2">
    <name type="scientific">Coccidioides immitis RMSCC 3703</name>
    <dbReference type="NCBI Taxonomy" id="454286"/>
    <lineage>
        <taxon>Eukaryota</taxon>
        <taxon>Fungi</taxon>
        <taxon>Dikarya</taxon>
        <taxon>Ascomycota</taxon>
        <taxon>Pezizomycotina</taxon>
        <taxon>Eurotiomycetes</taxon>
        <taxon>Eurotiomycetidae</taxon>
        <taxon>Onygenales</taxon>
        <taxon>Onygenaceae</taxon>
        <taxon>Coccidioides</taxon>
    </lineage>
</organism>
<name>A0A0J8R654_COCIT</name>
<reference evidence="2" key="1">
    <citation type="journal article" date="2010" name="Genome Res.">
        <title>Population genomic sequencing of Coccidioides fungi reveals recent hybridization and transposon control.</title>
        <authorList>
            <person name="Neafsey D.E."/>
            <person name="Barker B.M."/>
            <person name="Sharpton T.J."/>
            <person name="Stajich J.E."/>
            <person name="Park D.J."/>
            <person name="Whiston E."/>
            <person name="Hung C.-Y."/>
            <person name="McMahan C."/>
            <person name="White J."/>
            <person name="Sykes S."/>
            <person name="Heiman D."/>
            <person name="Young S."/>
            <person name="Zeng Q."/>
            <person name="Abouelleil A."/>
            <person name="Aftuck L."/>
            <person name="Bessette D."/>
            <person name="Brown A."/>
            <person name="FitzGerald M."/>
            <person name="Lui A."/>
            <person name="Macdonald J.P."/>
            <person name="Priest M."/>
            <person name="Orbach M.J."/>
            <person name="Galgiani J.N."/>
            <person name="Kirkland T.N."/>
            <person name="Cole G.T."/>
            <person name="Birren B.W."/>
            <person name="Henn M.R."/>
            <person name="Taylor J.W."/>
            <person name="Rounsley S.D."/>
        </authorList>
    </citation>
    <scope>NUCLEOTIDE SEQUENCE [LARGE SCALE GENOMIC DNA]</scope>
    <source>
        <strain evidence="2">RMSCC 3703</strain>
    </source>
</reference>
<protein>
    <submittedName>
        <fullName evidence="1">Uncharacterized protein</fullName>
    </submittedName>
</protein>